<comment type="caution">
    <text evidence="1">The sequence shown here is derived from an EMBL/GenBank/DDBJ whole genome shotgun (WGS) entry which is preliminary data.</text>
</comment>
<dbReference type="EMBL" id="ANJA01002039">
    <property type="protein sequence ID" value="ETO72689.1"/>
    <property type="molecule type" value="Genomic_DNA"/>
</dbReference>
<sequence length="121" mass="13563">MAGQPITAQHVCNECNEVADVCGAQLKVDTMTPVLHELGFRHLKGENRHIYAETPGNVAFRLQCEELSEASDSESTEQKSTWTNLTATSTTSQIRFATVRLDEELVRVLLLQELLKAKEQY</sequence>
<dbReference type="AlphaFoldDB" id="A0A081A1C8"/>
<name>A0A081A1C8_PHYNI</name>
<dbReference type="Proteomes" id="UP000028582">
    <property type="component" value="Unassembled WGS sequence"/>
</dbReference>
<gene>
    <name evidence="1" type="ORF">F444_11291</name>
</gene>
<evidence type="ECO:0000313" key="1">
    <source>
        <dbReference type="EMBL" id="ETO72689.1"/>
    </source>
</evidence>
<protein>
    <submittedName>
        <fullName evidence="1">Uncharacterized protein</fullName>
    </submittedName>
</protein>
<reference evidence="1 2" key="1">
    <citation type="submission" date="2013-11" db="EMBL/GenBank/DDBJ databases">
        <title>The Genome Sequence of Phytophthora parasitica P1976.</title>
        <authorList>
            <consortium name="The Broad Institute Genomics Platform"/>
            <person name="Russ C."/>
            <person name="Tyler B."/>
            <person name="Panabieres F."/>
            <person name="Shan W."/>
            <person name="Tripathy S."/>
            <person name="Grunwald N."/>
            <person name="Machado M."/>
            <person name="Johnson C.S."/>
            <person name="Walker B."/>
            <person name="Young S."/>
            <person name="Zeng Q."/>
            <person name="Gargeya S."/>
            <person name="Fitzgerald M."/>
            <person name="Haas B."/>
            <person name="Abouelleil A."/>
            <person name="Allen A.W."/>
            <person name="Alvarado L."/>
            <person name="Arachchi H.M."/>
            <person name="Berlin A.M."/>
            <person name="Chapman S.B."/>
            <person name="Gainer-Dewar J."/>
            <person name="Goldberg J."/>
            <person name="Griggs A."/>
            <person name="Gujja S."/>
            <person name="Hansen M."/>
            <person name="Howarth C."/>
            <person name="Imamovic A."/>
            <person name="Ireland A."/>
            <person name="Larimer J."/>
            <person name="McCowan C."/>
            <person name="Murphy C."/>
            <person name="Pearson M."/>
            <person name="Poon T.W."/>
            <person name="Priest M."/>
            <person name="Roberts A."/>
            <person name="Saif S."/>
            <person name="Shea T."/>
            <person name="Sisk P."/>
            <person name="Sykes S."/>
            <person name="Wortman J."/>
            <person name="Nusbaum C."/>
            <person name="Birren B."/>
        </authorList>
    </citation>
    <scope>NUCLEOTIDE SEQUENCE [LARGE SCALE GENOMIC DNA]</scope>
    <source>
        <strain evidence="1 2">P1976</strain>
    </source>
</reference>
<evidence type="ECO:0000313" key="2">
    <source>
        <dbReference type="Proteomes" id="UP000028582"/>
    </source>
</evidence>
<proteinExistence type="predicted"/>
<accession>A0A081A1C8</accession>
<organism evidence="1 2">
    <name type="scientific">Phytophthora nicotianae P1976</name>
    <dbReference type="NCBI Taxonomy" id="1317066"/>
    <lineage>
        <taxon>Eukaryota</taxon>
        <taxon>Sar</taxon>
        <taxon>Stramenopiles</taxon>
        <taxon>Oomycota</taxon>
        <taxon>Peronosporomycetes</taxon>
        <taxon>Peronosporales</taxon>
        <taxon>Peronosporaceae</taxon>
        <taxon>Phytophthora</taxon>
    </lineage>
</organism>